<evidence type="ECO:0000313" key="5">
    <source>
        <dbReference type="Proteomes" id="UP000499080"/>
    </source>
</evidence>
<dbReference type="GO" id="GO:0005634">
    <property type="term" value="C:nucleus"/>
    <property type="evidence" value="ECO:0007669"/>
    <property type="project" value="UniProtKB-SubCell"/>
</dbReference>
<evidence type="ECO:0000313" key="4">
    <source>
        <dbReference type="EMBL" id="GBN10612.1"/>
    </source>
</evidence>
<sequence length="512" mass="58873">MSKRVFLNLEQRIEILRQHENGKSARKLAELFYGRTQINKIIKEKDLILKDYEDFKFHGVKRMRHEKYVDINEAVLEWFKTVRAKKIPVSGPMIQHKAKELADALGIENFSASNGWLDRFRIRNNITFRSLCGEAADVDSSLCEDWQERLPLLLAGYDDEDIFNMDETALFFRALPNKSMIQKSEEARGGKIPKERLTISFCVSAAGEKEKPLVIWRCQRPRCFKGKDLNRLGVSWYANKKAWMTSSIFEEWLVNFDKKMRNQARKVLLVLDNATCHAHGAQLKNVKLLFLPPNTTSKLQPLDHGVIKCFKKEYRQCALRYIIARMDGCKSASELSKKISIGDAVDWIKTSWKKIGQEVITKCFVSCGISSREVERQLDLFDESTAEDQLAELSKLAGIEYDPESFQHEEAVECFDDYSADWEERLLVNESAEGSNSVSDEEFSDMVCNRQQAKLSTQATLGKIDELIGNSNAMTNESVTNLLFKLKNELERIVVSEKNLKQSQIVSFFQKI</sequence>
<reference evidence="4 5" key="1">
    <citation type="journal article" date="2019" name="Sci. Rep.">
        <title>Orb-weaving spider Araneus ventricosus genome elucidates the spidroin gene catalogue.</title>
        <authorList>
            <person name="Kono N."/>
            <person name="Nakamura H."/>
            <person name="Ohtoshi R."/>
            <person name="Moran D.A.P."/>
            <person name="Shinohara A."/>
            <person name="Yoshida Y."/>
            <person name="Fujiwara M."/>
            <person name="Mori M."/>
            <person name="Tomita M."/>
            <person name="Arakawa K."/>
        </authorList>
    </citation>
    <scope>NUCLEOTIDE SEQUENCE [LARGE SCALE GENOMIC DNA]</scope>
</reference>
<comment type="caution">
    <text evidence="4">The sequence shown here is derived from an EMBL/GenBank/DDBJ whole genome shotgun (WGS) entry which is preliminary data.</text>
</comment>
<dbReference type="Gene3D" id="3.30.420.10">
    <property type="entry name" value="Ribonuclease H-like superfamily/Ribonuclease H"/>
    <property type="match status" value="1"/>
</dbReference>
<accession>A0A4Y2L7W9</accession>
<keyword evidence="2" id="KW-0238">DNA-binding</keyword>
<evidence type="ECO:0000256" key="1">
    <source>
        <dbReference type="ARBA" id="ARBA00004123"/>
    </source>
</evidence>
<feature type="domain" description="HTH CENPB-type" evidence="3">
    <location>
        <begin position="59"/>
        <end position="130"/>
    </location>
</feature>
<dbReference type="Proteomes" id="UP000499080">
    <property type="component" value="Unassembled WGS sequence"/>
</dbReference>
<evidence type="ECO:0000259" key="3">
    <source>
        <dbReference type="PROSITE" id="PS51253"/>
    </source>
</evidence>
<dbReference type="InterPro" id="IPR050863">
    <property type="entry name" value="CenT-Element_Derived"/>
</dbReference>
<proteinExistence type="predicted"/>
<dbReference type="PANTHER" id="PTHR19303:SF73">
    <property type="entry name" value="PROTEIN PDC2"/>
    <property type="match status" value="1"/>
</dbReference>
<name>A0A4Y2L7W9_ARAVE</name>
<gene>
    <name evidence="4" type="primary">TIGD6_261</name>
    <name evidence="4" type="ORF">AVEN_232515_1</name>
</gene>
<protein>
    <submittedName>
        <fullName evidence="4">Tigger transposable element-derived protein 6</fullName>
    </submittedName>
</protein>
<evidence type="ECO:0000256" key="2">
    <source>
        <dbReference type="ARBA" id="ARBA00023125"/>
    </source>
</evidence>
<keyword evidence="5" id="KW-1185">Reference proteome</keyword>
<dbReference type="EMBL" id="BGPR01005485">
    <property type="protein sequence ID" value="GBN10612.1"/>
    <property type="molecule type" value="Genomic_DNA"/>
</dbReference>
<comment type="subcellular location">
    <subcellularLocation>
        <location evidence="1">Nucleus</location>
    </subcellularLocation>
</comment>
<dbReference type="OrthoDB" id="6156430at2759"/>
<dbReference type="PANTHER" id="PTHR19303">
    <property type="entry name" value="TRANSPOSON"/>
    <property type="match status" value="1"/>
</dbReference>
<dbReference type="SUPFAM" id="SSF46689">
    <property type="entry name" value="Homeodomain-like"/>
    <property type="match status" value="1"/>
</dbReference>
<dbReference type="AlphaFoldDB" id="A0A4Y2L7W9"/>
<dbReference type="InterPro" id="IPR004875">
    <property type="entry name" value="DDE_SF_endonuclease_dom"/>
</dbReference>
<dbReference type="PROSITE" id="PS51253">
    <property type="entry name" value="HTH_CENPB"/>
    <property type="match status" value="1"/>
</dbReference>
<dbReference type="Pfam" id="PF03184">
    <property type="entry name" value="DDE_1"/>
    <property type="match status" value="1"/>
</dbReference>
<dbReference type="SMART" id="SM00674">
    <property type="entry name" value="CENPB"/>
    <property type="match status" value="1"/>
</dbReference>
<dbReference type="Gene3D" id="1.10.10.60">
    <property type="entry name" value="Homeodomain-like"/>
    <property type="match status" value="2"/>
</dbReference>
<dbReference type="GO" id="GO:0003677">
    <property type="term" value="F:DNA binding"/>
    <property type="evidence" value="ECO:0007669"/>
    <property type="project" value="UniProtKB-KW"/>
</dbReference>
<dbReference type="InterPro" id="IPR036397">
    <property type="entry name" value="RNaseH_sf"/>
</dbReference>
<dbReference type="Pfam" id="PF03221">
    <property type="entry name" value="HTH_Tnp_Tc5"/>
    <property type="match status" value="1"/>
</dbReference>
<organism evidence="4 5">
    <name type="scientific">Araneus ventricosus</name>
    <name type="common">Orbweaver spider</name>
    <name type="synonym">Epeira ventricosa</name>
    <dbReference type="NCBI Taxonomy" id="182803"/>
    <lineage>
        <taxon>Eukaryota</taxon>
        <taxon>Metazoa</taxon>
        <taxon>Ecdysozoa</taxon>
        <taxon>Arthropoda</taxon>
        <taxon>Chelicerata</taxon>
        <taxon>Arachnida</taxon>
        <taxon>Araneae</taxon>
        <taxon>Araneomorphae</taxon>
        <taxon>Entelegynae</taxon>
        <taxon>Araneoidea</taxon>
        <taxon>Araneidae</taxon>
        <taxon>Araneus</taxon>
    </lineage>
</organism>
<dbReference type="InterPro" id="IPR006600">
    <property type="entry name" value="HTH_CenpB_DNA-bd_dom"/>
</dbReference>
<dbReference type="InterPro" id="IPR009057">
    <property type="entry name" value="Homeodomain-like_sf"/>
</dbReference>